<dbReference type="PANTHER" id="PTHR22878:SF69">
    <property type="entry name" value="DYNEIN HEAVY CHAIN"/>
    <property type="match status" value="1"/>
</dbReference>
<evidence type="ECO:0000313" key="6">
    <source>
        <dbReference type="EMBL" id="PHJ19121.1"/>
    </source>
</evidence>
<dbReference type="GO" id="GO:0051959">
    <property type="term" value="F:dynein light intermediate chain binding"/>
    <property type="evidence" value="ECO:0007669"/>
    <property type="project" value="InterPro"/>
</dbReference>
<dbReference type="Gene3D" id="1.10.8.720">
    <property type="entry name" value="Region D6 of dynein motor"/>
    <property type="match status" value="1"/>
</dbReference>
<dbReference type="Gene3D" id="6.10.140.1060">
    <property type="match status" value="1"/>
</dbReference>
<feature type="compositionally biased region" description="Polar residues" evidence="1">
    <location>
        <begin position="414"/>
        <end position="425"/>
    </location>
</feature>
<accession>A0A2C6JX27</accession>
<evidence type="ECO:0000256" key="1">
    <source>
        <dbReference type="SAM" id="MobiDB-lite"/>
    </source>
</evidence>
<dbReference type="Gene3D" id="1.20.1270.280">
    <property type="match status" value="1"/>
</dbReference>
<dbReference type="GeneID" id="94430412"/>
<dbReference type="InterPro" id="IPR035706">
    <property type="entry name" value="AAA_9"/>
</dbReference>
<feature type="compositionally biased region" description="Basic and acidic residues" evidence="1">
    <location>
        <begin position="336"/>
        <end position="348"/>
    </location>
</feature>
<dbReference type="InterPro" id="IPR042219">
    <property type="entry name" value="AAA_lid_11_sf"/>
</dbReference>
<dbReference type="GO" id="GO:0030286">
    <property type="term" value="C:dynein complex"/>
    <property type="evidence" value="ECO:0007669"/>
    <property type="project" value="InterPro"/>
</dbReference>
<dbReference type="AlphaFoldDB" id="A0A2C6JX27"/>
<keyword evidence="7" id="KW-1185">Reference proteome</keyword>
<dbReference type="FunFam" id="1.10.8.720:FF:000002">
    <property type="entry name" value="Dynein heavy chain 9, axonemal"/>
    <property type="match status" value="1"/>
</dbReference>
<sequence length="1247" mass="138911">MPNHLQVTRLQSPRLIQTMESAISLGFPVMIENLEESIEAVLAPVVGRQTIRRGRSQYIKLGDKEISYNSTFRLFLQTPLSNPHYPPEIQAECTIINFTVTQKGLEDQLLALTIQKEHPDLSRKRLTLIQQQNEFKITLAELESYLLEKLATAEGDILEDTELILNLEKTKTITVDVSAKVALAKKTGEKIDSISEQYRPVARRGSLLFFLLSDLFKIHSFYVYSMEAFVSVIHRAIDSVARKQATAGGEGEEEEDLEEKNEEGPGEEGNPTEKGENSTDGSGAEKAGGKKKNKEGEEEEDEEESSNSPSSESRRGSAVDYTSEAGGEDMLQSQESKGEEESEGQPKEGDEEEASRKGGGSEGESLDRKTSNAPDEREEAPEGEGEEEENEAGNGEQGEVKGEEGEKTEGAEPQQGQSRPQSGVSTAGGEGAKTSKSANEDKEKGGGGEGEEGQGETAPGGEKEEEEEERENKQESAENEDEDFLLEDVESRVVTLVDSITRFVFLYCNRGLFERHKLTFAVLLALKVLVDEGKVDEMEAQLLIYSRMDPNAPPMPESAKTWLSEVQWACCRSLELSATFKSTSLSLLQNFDQDCPSWKRWFAEEKAEVADLPRAFRGLSLFHRILLLRCLRPDRMTSALKEFVLQNLGSIYIEPPLFSMREVYRESDRNTPIFFVLFPGIDPTPAVEGIAKTIGCTAANGKFVNISMGQGQETLAIQAVEKAATEGGWIMLQNVHLMQDWLKILQRTLEIVGETAHKDFRCIISSEPPPLPDQKIIPETTLQRSIKIADEAPQDLKANLRRAFGNFSPANFESCSKSKEYKALVFSLCFFHSVILGRKKFGFLGWSKVYSFNDGDLTICGNVLRNFLERNPVVPYEDIRYIFGEIMYGGHITDAFDRRTNSTYLKTFIVPEVISGMSLASNLKCPDPTKFDYAAYAKYIEEKTPAETPQMFGLHPNAEIGYLSAQCESLFRNIQDVLGSGGGSQKGQKKEDLVKGTVAQLIARIPQPFDLPSIKAKVKDFHPFIVVCLQEVERMNMLLSEVHVSLEELEKGLAGQLNITEAMEQFTDSLFSQRVPEGWKRISYLSNKTLAPWVNDLLERVKQLETWSSDLTLVPSLWISGLFNPMSFLTAIMQVSARSENLPLDDMCLRWTVTSIQNAKEVQGGPPAELGGVYIHGLLLEGAAWEDGKGENEGNLVDSRPKELFCPLPVIHVYAMPAKQFSWEHMYECPVYVTSHRGPSFVCTANL</sequence>
<dbReference type="Pfam" id="PF18199">
    <property type="entry name" value="Dynein_C"/>
    <property type="match status" value="1"/>
</dbReference>
<feature type="compositionally biased region" description="Acidic residues" evidence="1">
    <location>
        <begin position="376"/>
        <end position="391"/>
    </location>
</feature>
<gene>
    <name evidence="6" type="ORF">CSUI_007051</name>
</gene>
<dbReference type="Pfam" id="PF18198">
    <property type="entry name" value="AAA_lid_11"/>
    <property type="match status" value="1"/>
</dbReference>
<dbReference type="Gene3D" id="1.10.8.1220">
    <property type="match status" value="2"/>
</dbReference>
<dbReference type="Gene3D" id="3.40.50.300">
    <property type="entry name" value="P-loop containing nucleotide triphosphate hydrolases"/>
    <property type="match status" value="2"/>
</dbReference>
<feature type="domain" description="Dynein heavy chain C-terminal" evidence="5">
    <location>
        <begin position="966"/>
        <end position="1247"/>
    </location>
</feature>
<dbReference type="GO" id="GO:0045505">
    <property type="term" value="F:dynein intermediate chain binding"/>
    <property type="evidence" value="ECO:0007669"/>
    <property type="project" value="InterPro"/>
</dbReference>
<organism evidence="6 7">
    <name type="scientific">Cystoisospora suis</name>
    <dbReference type="NCBI Taxonomy" id="483139"/>
    <lineage>
        <taxon>Eukaryota</taxon>
        <taxon>Sar</taxon>
        <taxon>Alveolata</taxon>
        <taxon>Apicomplexa</taxon>
        <taxon>Conoidasida</taxon>
        <taxon>Coccidia</taxon>
        <taxon>Eucoccidiorida</taxon>
        <taxon>Eimeriorina</taxon>
        <taxon>Sarcocystidae</taxon>
        <taxon>Cystoisospora</taxon>
    </lineage>
</organism>
<dbReference type="GO" id="GO:0008569">
    <property type="term" value="F:minus-end-directed microtubule motor activity"/>
    <property type="evidence" value="ECO:0007669"/>
    <property type="project" value="InterPro"/>
</dbReference>
<dbReference type="Pfam" id="PF12781">
    <property type="entry name" value="AAA_9"/>
    <property type="match status" value="1"/>
</dbReference>
<dbReference type="EMBL" id="MIGC01003637">
    <property type="protein sequence ID" value="PHJ19121.1"/>
    <property type="molecule type" value="Genomic_DNA"/>
</dbReference>
<evidence type="ECO:0000259" key="5">
    <source>
        <dbReference type="Pfam" id="PF18199"/>
    </source>
</evidence>
<feature type="compositionally biased region" description="Acidic residues" evidence="1">
    <location>
        <begin position="250"/>
        <end position="266"/>
    </location>
</feature>
<feature type="region of interest" description="Disordered" evidence="1">
    <location>
        <begin position="244"/>
        <end position="484"/>
    </location>
</feature>
<reference evidence="6 7" key="1">
    <citation type="journal article" date="2017" name="Int. J. Parasitol.">
        <title>The genome of the protozoan parasite Cystoisospora suis and a reverse vaccinology approach to identify vaccine candidates.</title>
        <authorList>
            <person name="Palmieri N."/>
            <person name="Shrestha A."/>
            <person name="Ruttkowski B."/>
            <person name="Beck T."/>
            <person name="Vogl C."/>
            <person name="Tomley F."/>
            <person name="Blake D.P."/>
            <person name="Joachim A."/>
        </authorList>
    </citation>
    <scope>NUCLEOTIDE SEQUENCE [LARGE SCALE GENOMIC DNA]</scope>
    <source>
        <strain evidence="6 7">Wien I</strain>
    </source>
</reference>
<dbReference type="InterPro" id="IPR027417">
    <property type="entry name" value="P-loop_NTPase"/>
</dbReference>
<feature type="non-terminal residue" evidence="6">
    <location>
        <position position="1247"/>
    </location>
</feature>
<dbReference type="InterPro" id="IPR041658">
    <property type="entry name" value="AAA_lid_11"/>
</dbReference>
<dbReference type="InterPro" id="IPR043160">
    <property type="entry name" value="Dynein_C_barrel"/>
</dbReference>
<dbReference type="InterPro" id="IPR026983">
    <property type="entry name" value="DHC"/>
</dbReference>
<proteinExistence type="predicted"/>
<evidence type="ECO:0000259" key="3">
    <source>
        <dbReference type="Pfam" id="PF12781"/>
    </source>
</evidence>
<evidence type="ECO:0000259" key="2">
    <source>
        <dbReference type="Pfam" id="PF03028"/>
    </source>
</evidence>
<dbReference type="Pfam" id="PF03028">
    <property type="entry name" value="Dynein_heavy"/>
    <property type="match status" value="1"/>
</dbReference>
<feature type="compositionally biased region" description="Acidic residues" evidence="1">
    <location>
        <begin position="296"/>
        <end position="305"/>
    </location>
</feature>
<feature type="domain" description="Dynein heavy chain ATP-binding dynein motor region" evidence="3">
    <location>
        <begin position="3"/>
        <end position="174"/>
    </location>
</feature>
<dbReference type="OrthoDB" id="424310at2759"/>
<name>A0A2C6JX27_9APIC</name>
<dbReference type="InterPro" id="IPR004273">
    <property type="entry name" value="Dynein_heavy_D6_P-loop"/>
</dbReference>
<evidence type="ECO:0000313" key="7">
    <source>
        <dbReference type="Proteomes" id="UP000221165"/>
    </source>
</evidence>
<dbReference type="PANTHER" id="PTHR22878">
    <property type="entry name" value="DYNEIN HEAVY CHAIN 6, AXONEMAL-LIKE-RELATED"/>
    <property type="match status" value="1"/>
</dbReference>
<feature type="domain" description="Dynein heavy chain region D6 P-loop" evidence="2">
    <location>
        <begin position="669"/>
        <end position="788"/>
    </location>
</feature>
<dbReference type="GO" id="GO:0007018">
    <property type="term" value="P:microtubule-based movement"/>
    <property type="evidence" value="ECO:0007669"/>
    <property type="project" value="InterPro"/>
</dbReference>
<comment type="caution">
    <text evidence="6">The sequence shown here is derived from an EMBL/GenBank/DDBJ whole genome shotgun (WGS) entry which is preliminary data.</text>
</comment>
<feature type="compositionally biased region" description="Basic and acidic residues" evidence="1">
    <location>
        <begin position="398"/>
        <end position="410"/>
    </location>
</feature>
<evidence type="ECO:0000259" key="4">
    <source>
        <dbReference type="Pfam" id="PF18198"/>
    </source>
</evidence>
<dbReference type="Proteomes" id="UP000221165">
    <property type="component" value="Unassembled WGS sequence"/>
</dbReference>
<protein>
    <submittedName>
        <fullName evidence="6">Dynein heavy chain family protein</fullName>
    </submittedName>
</protein>
<dbReference type="VEuPathDB" id="ToxoDB:CSUI_007051"/>
<dbReference type="RefSeq" id="XP_067920823.1">
    <property type="nucleotide sequence ID" value="XM_068067201.1"/>
</dbReference>
<dbReference type="InterPro" id="IPR041228">
    <property type="entry name" value="Dynein_C"/>
</dbReference>
<feature type="domain" description="Dynein heavy chain AAA lid" evidence="4">
    <location>
        <begin position="822"/>
        <end position="958"/>
    </location>
</feature>
<dbReference type="Gene3D" id="3.10.490.20">
    <property type="match status" value="1"/>
</dbReference>